<proteinExistence type="predicted"/>
<dbReference type="InterPro" id="IPR036390">
    <property type="entry name" value="WH_DNA-bd_sf"/>
</dbReference>
<accession>A0A8J3ZI70</accession>
<dbReference type="AlphaFoldDB" id="A0A8J3ZI70"/>
<gene>
    <name evidence="2" type="ORF">Vau01_095020</name>
</gene>
<reference evidence="2" key="1">
    <citation type="submission" date="2021-01" db="EMBL/GenBank/DDBJ databases">
        <title>Whole genome shotgun sequence of Virgisporangium aurantiacum NBRC 16421.</title>
        <authorList>
            <person name="Komaki H."/>
            <person name="Tamura T."/>
        </authorList>
    </citation>
    <scope>NUCLEOTIDE SEQUENCE</scope>
    <source>
        <strain evidence="2">NBRC 16421</strain>
    </source>
</reference>
<dbReference type="Pfam" id="PF01047">
    <property type="entry name" value="MarR"/>
    <property type="match status" value="1"/>
</dbReference>
<dbReference type="Proteomes" id="UP000612585">
    <property type="component" value="Unassembled WGS sequence"/>
</dbReference>
<evidence type="ECO:0000313" key="3">
    <source>
        <dbReference type="Proteomes" id="UP000612585"/>
    </source>
</evidence>
<dbReference type="Gene3D" id="1.10.10.10">
    <property type="entry name" value="Winged helix-like DNA-binding domain superfamily/Winged helix DNA-binding domain"/>
    <property type="match status" value="1"/>
</dbReference>
<dbReference type="RefSeq" id="WP_239152471.1">
    <property type="nucleotide sequence ID" value="NZ_BOPG01000072.1"/>
</dbReference>
<dbReference type="InterPro" id="IPR036388">
    <property type="entry name" value="WH-like_DNA-bd_sf"/>
</dbReference>
<evidence type="ECO:0000259" key="1">
    <source>
        <dbReference type="PROSITE" id="PS50995"/>
    </source>
</evidence>
<protein>
    <submittedName>
        <fullName evidence="2">MarR family transcriptional regulator</fullName>
    </submittedName>
</protein>
<dbReference type="SMART" id="SM00347">
    <property type="entry name" value="HTH_MARR"/>
    <property type="match status" value="1"/>
</dbReference>
<dbReference type="GO" id="GO:0006950">
    <property type="term" value="P:response to stress"/>
    <property type="evidence" value="ECO:0007669"/>
    <property type="project" value="TreeGrafter"/>
</dbReference>
<dbReference type="PANTHER" id="PTHR33164:SF99">
    <property type="entry name" value="MARR FAMILY REGULATORY PROTEIN"/>
    <property type="match status" value="1"/>
</dbReference>
<organism evidence="2 3">
    <name type="scientific">Virgisporangium aurantiacum</name>
    <dbReference type="NCBI Taxonomy" id="175570"/>
    <lineage>
        <taxon>Bacteria</taxon>
        <taxon>Bacillati</taxon>
        <taxon>Actinomycetota</taxon>
        <taxon>Actinomycetes</taxon>
        <taxon>Micromonosporales</taxon>
        <taxon>Micromonosporaceae</taxon>
        <taxon>Virgisporangium</taxon>
    </lineage>
</organism>
<dbReference type="GO" id="GO:0003700">
    <property type="term" value="F:DNA-binding transcription factor activity"/>
    <property type="evidence" value="ECO:0007669"/>
    <property type="project" value="InterPro"/>
</dbReference>
<name>A0A8J3ZI70_9ACTN</name>
<dbReference type="PROSITE" id="PS50995">
    <property type="entry name" value="HTH_MARR_2"/>
    <property type="match status" value="1"/>
</dbReference>
<dbReference type="InterPro" id="IPR039422">
    <property type="entry name" value="MarR/SlyA-like"/>
</dbReference>
<dbReference type="PANTHER" id="PTHR33164">
    <property type="entry name" value="TRANSCRIPTIONAL REGULATOR, MARR FAMILY"/>
    <property type="match status" value="1"/>
</dbReference>
<comment type="caution">
    <text evidence="2">The sequence shown here is derived from an EMBL/GenBank/DDBJ whole genome shotgun (WGS) entry which is preliminary data.</text>
</comment>
<feature type="domain" description="HTH marR-type" evidence="1">
    <location>
        <begin position="17"/>
        <end position="153"/>
    </location>
</feature>
<dbReference type="InterPro" id="IPR000835">
    <property type="entry name" value="HTH_MarR-typ"/>
</dbReference>
<evidence type="ECO:0000313" key="2">
    <source>
        <dbReference type="EMBL" id="GIJ61986.1"/>
    </source>
</evidence>
<keyword evidence="3" id="KW-1185">Reference proteome</keyword>
<dbReference type="EMBL" id="BOPG01000072">
    <property type="protein sequence ID" value="GIJ61986.1"/>
    <property type="molecule type" value="Genomic_DNA"/>
</dbReference>
<dbReference type="SUPFAM" id="SSF46785">
    <property type="entry name" value="Winged helix' DNA-binding domain"/>
    <property type="match status" value="1"/>
</dbReference>
<sequence>MTGEGDCCEPAWLDDLEIDAWRRLAAVLTVLPSELDAQMQKRADLNQFEYHVLSYLSEAPDRTLRISDLATLVRGSLSRMSHLIKRLERRGWLRREPAPEDGRYTNAILTDAGYEKVVSVAPVQLDVVRQLVLGQLTRVQLKQLREIGNRLLANVDSFKCVE</sequence>